<keyword evidence="2" id="KW-1185">Reference proteome</keyword>
<sequence length="103" mass="11399">MPILEQDRDQPLTGSHETLISHTHHFTSNVSNNLGKIRVQVNISSEWCGVVRMRVAGVRRATRRGAGATTTMRGVSTSYVIVARVLVARELRGAGERQLEEFA</sequence>
<dbReference type="EMBL" id="LR824013">
    <property type="protein sequence ID" value="CAD0199416.1"/>
    <property type="molecule type" value="Genomic_DNA"/>
</dbReference>
<reference evidence="1" key="1">
    <citation type="submission" date="2021-12" db="EMBL/GenBank/DDBJ databases">
        <authorList>
            <person name="King R."/>
        </authorList>
    </citation>
    <scope>NUCLEOTIDE SEQUENCE</scope>
</reference>
<evidence type="ECO:0000313" key="2">
    <source>
        <dbReference type="Proteomes" id="UP001154114"/>
    </source>
</evidence>
<evidence type="ECO:0000313" key="1">
    <source>
        <dbReference type="EMBL" id="CAD0199416.1"/>
    </source>
</evidence>
<dbReference type="Proteomes" id="UP001154114">
    <property type="component" value="Chromosome 10"/>
</dbReference>
<gene>
    <name evidence="1" type="ORF">CINC_LOCUS1112</name>
</gene>
<name>A0A9N8L1P3_CHRIL</name>
<organism evidence="1 2">
    <name type="scientific">Chrysodeixis includens</name>
    <name type="common">Soybean looper</name>
    <name type="synonym">Pseudoplusia includens</name>
    <dbReference type="NCBI Taxonomy" id="689277"/>
    <lineage>
        <taxon>Eukaryota</taxon>
        <taxon>Metazoa</taxon>
        <taxon>Ecdysozoa</taxon>
        <taxon>Arthropoda</taxon>
        <taxon>Hexapoda</taxon>
        <taxon>Insecta</taxon>
        <taxon>Pterygota</taxon>
        <taxon>Neoptera</taxon>
        <taxon>Endopterygota</taxon>
        <taxon>Lepidoptera</taxon>
        <taxon>Glossata</taxon>
        <taxon>Ditrysia</taxon>
        <taxon>Noctuoidea</taxon>
        <taxon>Noctuidae</taxon>
        <taxon>Plusiinae</taxon>
        <taxon>Chrysodeixis</taxon>
    </lineage>
</organism>
<proteinExistence type="predicted"/>
<protein>
    <submittedName>
        <fullName evidence="1">Uncharacterized protein</fullName>
    </submittedName>
</protein>
<accession>A0A9N8L1P3</accession>
<dbReference type="AlphaFoldDB" id="A0A9N8L1P3"/>